<dbReference type="Proteomes" id="UP000079169">
    <property type="component" value="Unplaced"/>
</dbReference>
<keyword evidence="6 9" id="KW-0496">Mitochondrion</keyword>
<dbReference type="GeneID" id="103513076"/>
<comment type="subunit">
    <text evidence="9">Component of the TIM22 complex.</text>
</comment>
<dbReference type="KEGG" id="dci:103513076"/>
<evidence type="ECO:0000256" key="6">
    <source>
        <dbReference type="ARBA" id="ARBA00023128"/>
    </source>
</evidence>
<evidence type="ECO:0000256" key="9">
    <source>
        <dbReference type="RuleBase" id="RU367038"/>
    </source>
</evidence>
<keyword evidence="4 9" id="KW-0999">Mitochondrion inner membrane</keyword>
<keyword evidence="7" id="KW-0472">Membrane</keyword>
<evidence type="ECO:0000256" key="5">
    <source>
        <dbReference type="ARBA" id="ARBA00022989"/>
    </source>
</evidence>
<reference evidence="11" key="1">
    <citation type="submission" date="2025-08" db="UniProtKB">
        <authorList>
            <consortium name="RefSeq"/>
        </authorList>
    </citation>
    <scope>IDENTIFICATION</scope>
</reference>
<keyword evidence="9" id="KW-0811">Translocation</keyword>
<comment type="subcellular location">
    <subcellularLocation>
        <location evidence="1 9">Mitochondrion inner membrane</location>
        <topology evidence="1 9">Multi-pass membrane protein</topology>
    </subcellularLocation>
</comment>
<dbReference type="Pfam" id="PF02466">
    <property type="entry name" value="Tim17"/>
    <property type="match status" value="1"/>
</dbReference>
<name>A0A1S3D7S1_DIACI</name>
<keyword evidence="10" id="KW-1185">Reference proteome</keyword>
<sequence>MDSSKKQAEPFFFADTKLNNMAKHFIGNNCRYRENIYIPQVIGHNPFKSNEEKMMESIMESCAFKTVISTVGGFVLGGALGLFSSSFAPVTVPIPGQDVKTQTAREILREMRTSMLSYAKNFAAIGAMFTIVECSIETYRGKSDWKNTTYAGGITGGLIGLRG</sequence>
<evidence type="ECO:0000256" key="2">
    <source>
        <dbReference type="ARBA" id="ARBA00008444"/>
    </source>
</evidence>
<keyword evidence="9" id="KW-0653">Protein transport</keyword>
<evidence type="ECO:0000256" key="4">
    <source>
        <dbReference type="ARBA" id="ARBA00022792"/>
    </source>
</evidence>
<comment type="function">
    <text evidence="8 9">Essential core component of the TIM22 complex, a complex that mediates the import and insertion of multi-pass transmembrane proteins into the mitochondrial inner membrane. In the TIM22 complex, it constitutes the voltage-activated and signal-gated channel. Forms a twin-pore translocase that uses the membrane potential as external driving force in 2 voltage-dependent steps.</text>
</comment>
<evidence type="ECO:0000313" key="10">
    <source>
        <dbReference type="Proteomes" id="UP000079169"/>
    </source>
</evidence>
<evidence type="ECO:0000256" key="8">
    <source>
        <dbReference type="ARBA" id="ARBA00024713"/>
    </source>
</evidence>
<dbReference type="OMA" id="SAVECCI"/>
<dbReference type="PaxDb" id="121845-A0A1S3D7S1"/>
<dbReference type="AlphaFoldDB" id="A0A1S3D7S1"/>
<organism evidence="10 11">
    <name type="scientific">Diaphorina citri</name>
    <name type="common">Asian citrus psyllid</name>
    <dbReference type="NCBI Taxonomy" id="121845"/>
    <lineage>
        <taxon>Eukaryota</taxon>
        <taxon>Metazoa</taxon>
        <taxon>Ecdysozoa</taxon>
        <taxon>Arthropoda</taxon>
        <taxon>Hexapoda</taxon>
        <taxon>Insecta</taxon>
        <taxon>Pterygota</taxon>
        <taxon>Neoptera</taxon>
        <taxon>Paraneoptera</taxon>
        <taxon>Hemiptera</taxon>
        <taxon>Sternorrhyncha</taxon>
        <taxon>Psylloidea</taxon>
        <taxon>Psyllidae</taxon>
        <taxon>Diaphorininae</taxon>
        <taxon>Diaphorina</taxon>
    </lineage>
</organism>
<evidence type="ECO:0000256" key="3">
    <source>
        <dbReference type="ARBA" id="ARBA00022692"/>
    </source>
</evidence>
<keyword evidence="9" id="KW-0813">Transport</keyword>
<dbReference type="STRING" id="121845.A0A1S3D7S1"/>
<gene>
    <name evidence="11" type="primary">LOC103513076</name>
</gene>
<protein>
    <recommendedName>
        <fullName evidence="9">Mitochondrial import inner membrane translocase subunit TIM22</fullName>
    </recommendedName>
</protein>
<dbReference type="PANTHER" id="PTHR14110">
    <property type="entry name" value="MITOCHONDRIAL IMPORT INNER MEMBRANE TRANSLOCASE SUBUNIT TIM22"/>
    <property type="match status" value="1"/>
</dbReference>
<evidence type="ECO:0000256" key="1">
    <source>
        <dbReference type="ARBA" id="ARBA00004448"/>
    </source>
</evidence>
<proteinExistence type="inferred from homology"/>
<dbReference type="GO" id="GO:0008320">
    <property type="term" value="F:protein transmembrane transporter activity"/>
    <property type="evidence" value="ECO:0007669"/>
    <property type="project" value="UniProtKB-UniRule"/>
</dbReference>
<keyword evidence="5" id="KW-1133">Transmembrane helix</keyword>
<accession>A0A1S3D7S1</accession>
<comment type="similarity">
    <text evidence="2 9">Belongs to the Tim17/Tim22/Tim23 family.</text>
</comment>
<dbReference type="GO" id="GO:0030943">
    <property type="term" value="F:mitochondrion targeting sequence binding"/>
    <property type="evidence" value="ECO:0007669"/>
    <property type="project" value="TreeGrafter"/>
</dbReference>
<evidence type="ECO:0000313" key="11">
    <source>
        <dbReference type="RefSeq" id="XP_008476107.1"/>
    </source>
</evidence>
<keyword evidence="3" id="KW-0812">Transmembrane</keyword>
<dbReference type="RefSeq" id="XP_008476107.1">
    <property type="nucleotide sequence ID" value="XM_008477885.2"/>
</dbReference>
<dbReference type="PANTHER" id="PTHR14110:SF0">
    <property type="entry name" value="MITOCHONDRIAL IMPORT INNER MEMBRANE TRANSLOCASE SUBUNIT TIM22"/>
    <property type="match status" value="1"/>
</dbReference>
<dbReference type="GO" id="GO:0042721">
    <property type="term" value="C:TIM22 mitochondrial import inner membrane insertion complex"/>
    <property type="evidence" value="ECO:0007669"/>
    <property type="project" value="UniProtKB-UniRule"/>
</dbReference>
<dbReference type="InterPro" id="IPR039175">
    <property type="entry name" value="TIM22"/>
</dbReference>
<evidence type="ECO:0000256" key="7">
    <source>
        <dbReference type="ARBA" id="ARBA00023136"/>
    </source>
</evidence>
<dbReference type="GO" id="GO:0045039">
    <property type="term" value="P:protein insertion into mitochondrial inner membrane"/>
    <property type="evidence" value="ECO:0007669"/>
    <property type="project" value="UniProtKB-UniRule"/>
</dbReference>